<feature type="compositionally biased region" description="Low complexity" evidence="4">
    <location>
        <begin position="41"/>
        <end position="72"/>
    </location>
</feature>
<dbReference type="InterPro" id="IPR016159">
    <property type="entry name" value="Cullin_repeat-like_dom_sf"/>
</dbReference>
<keyword evidence="3" id="KW-0268">Exocytosis</keyword>
<name>A0A8T0TC84_PANVG</name>
<dbReference type="Proteomes" id="UP000823388">
    <property type="component" value="Chromosome 4N"/>
</dbReference>
<dbReference type="InterPro" id="IPR004140">
    <property type="entry name" value="Exo70"/>
</dbReference>
<feature type="domain" description="Exocyst complex subunit Exo70 C-terminal" evidence="5">
    <location>
        <begin position="217"/>
        <end position="519"/>
    </location>
</feature>
<keyword evidence="7" id="KW-1185">Reference proteome</keyword>
<dbReference type="GO" id="GO:0005546">
    <property type="term" value="F:phosphatidylinositol-4,5-bisphosphate binding"/>
    <property type="evidence" value="ECO:0007669"/>
    <property type="project" value="InterPro"/>
</dbReference>
<dbReference type="AlphaFoldDB" id="A0A8T0TC84"/>
<evidence type="ECO:0000259" key="5">
    <source>
        <dbReference type="Pfam" id="PF03081"/>
    </source>
</evidence>
<evidence type="ECO:0000256" key="4">
    <source>
        <dbReference type="SAM" id="MobiDB-lite"/>
    </source>
</evidence>
<feature type="compositionally biased region" description="Polar residues" evidence="4">
    <location>
        <begin position="73"/>
        <end position="85"/>
    </location>
</feature>
<proteinExistence type="inferred from homology"/>
<evidence type="ECO:0000256" key="2">
    <source>
        <dbReference type="ARBA" id="ARBA00022448"/>
    </source>
</evidence>
<dbReference type="EMBL" id="CM029044">
    <property type="protein sequence ID" value="KAG2608600.1"/>
    <property type="molecule type" value="Genomic_DNA"/>
</dbReference>
<organism evidence="6 7">
    <name type="scientific">Panicum virgatum</name>
    <name type="common">Blackwell switchgrass</name>
    <dbReference type="NCBI Taxonomy" id="38727"/>
    <lineage>
        <taxon>Eukaryota</taxon>
        <taxon>Viridiplantae</taxon>
        <taxon>Streptophyta</taxon>
        <taxon>Embryophyta</taxon>
        <taxon>Tracheophyta</taxon>
        <taxon>Spermatophyta</taxon>
        <taxon>Magnoliopsida</taxon>
        <taxon>Liliopsida</taxon>
        <taxon>Poales</taxon>
        <taxon>Poaceae</taxon>
        <taxon>PACMAD clade</taxon>
        <taxon>Panicoideae</taxon>
        <taxon>Panicodae</taxon>
        <taxon>Paniceae</taxon>
        <taxon>Panicinae</taxon>
        <taxon>Panicum</taxon>
        <taxon>Panicum sect. Hiantes</taxon>
    </lineage>
</organism>
<protein>
    <recommendedName>
        <fullName evidence="3">Exocyst subunit Exo70 family protein</fullName>
    </recommendedName>
</protein>
<comment type="similarity">
    <text evidence="1 3">Belongs to the EXO70 family.</text>
</comment>
<evidence type="ECO:0000313" key="6">
    <source>
        <dbReference type="EMBL" id="KAG2608600.1"/>
    </source>
</evidence>
<dbReference type="Gene3D" id="1.20.1280.170">
    <property type="entry name" value="Exocyst complex component Exo70"/>
    <property type="match status" value="1"/>
</dbReference>
<dbReference type="InterPro" id="IPR046364">
    <property type="entry name" value="Exo70_C"/>
</dbReference>
<evidence type="ECO:0000256" key="3">
    <source>
        <dbReference type="RuleBase" id="RU365026"/>
    </source>
</evidence>
<dbReference type="Pfam" id="PF03081">
    <property type="entry name" value="Exo70_C"/>
    <property type="match status" value="1"/>
</dbReference>
<dbReference type="PANTHER" id="PTHR12542">
    <property type="entry name" value="EXOCYST COMPLEX PROTEIN EXO70"/>
    <property type="match status" value="1"/>
</dbReference>
<dbReference type="GO" id="GO:0000145">
    <property type="term" value="C:exocyst"/>
    <property type="evidence" value="ECO:0007669"/>
    <property type="project" value="InterPro"/>
</dbReference>
<evidence type="ECO:0000313" key="7">
    <source>
        <dbReference type="Proteomes" id="UP000823388"/>
    </source>
</evidence>
<dbReference type="PANTHER" id="PTHR12542:SF118">
    <property type="entry name" value="EXOCYST SUBUNIT EXO70 FAMILY PROTEIN"/>
    <property type="match status" value="1"/>
</dbReference>
<keyword evidence="3" id="KW-0653">Protein transport</keyword>
<feature type="region of interest" description="Disordered" evidence="4">
    <location>
        <begin position="1"/>
        <end position="97"/>
    </location>
</feature>
<dbReference type="GO" id="GO:0006887">
    <property type="term" value="P:exocytosis"/>
    <property type="evidence" value="ECO:0007669"/>
    <property type="project" value="UniProtKB-KW"/>
</dbReference>
<dbReference type="SUPFAM" id="SSF74788">
    <property type="entry name" value="Cullin repeat-like"/>
    <property type="match status" value="1"/>
</dbReference>
<reference evidence="6" key="1">
    <citation type="submission" date="2020-05" db="EMBL/GenBank/DDBJ databases">
        <title>WGS assembly of Panicum virgatum.</title>
        <authorList>
            <person name="Lovell J.T."/>
            <person name="Jenkins J."/>
            <person name="Shu S."/>
            <person name="Juenger T.E."/>
            <person name="Schmutz J."/>
        </authorList>
    </citation>
    <scope>NUCLEOTIDE SEQUENCE</scope>
    <source>
        <strain evidence="6">AP13</strain>
    </source>
</reference>
<gene>
    <name evidence="6" type="ORF">PVAP13_4NG336000</name>
</gene>
<accession>A0A8T0TC84</accession>
<dbReference type="GO" id="GO:0015031">
    <property type="term" value="P:protein transport"/>
    <property type="evidence" value="ECO:0007669"/>
    <property type="project" value="UniProtKB-KW"/>
</dbReference>
<comment type="caution">
    <text evidence="6">The sequence shown here is derived from an EMBL/GenBank/DDBJ whole genome shotgun (WGS) entry which is preliminary data.</text>
</comment>
<evidence type="ECO:0000256" key="1">
    <source>
        <dbReference type="ARBA" id="ARBA00006756"/>
    </source>
</evidence>
<comment type="function">
    <text evidence="3">Component of the exocyst complex.</text>
</comment>
<sequence length="524" mass="58602">MASESMDAEGSSSRGLAGGNGWPQPPWTWRPDYWRVDKDYSYSTSRGSSSYTSTTQGTGHSTPSPYTNTTTSGGFTLSQQSSSPSRALDLMSRREGEGEHSEKKLEYIKCLLHDEFFVARGDVSVLDRWLSEIMGATADASETSLLHFAGAWIRALTGITESVSNRFLGDMLLTVPDEERLLKHIYSPLFAETCIVKMLPFVDALVARHSCDTASSCEIVAVGNGAPAPAEKLRPLIGVREAVSRASQDIRLSFCSTSSEEAKRIKDGMANLLLAKEARLDEAIWSTMEEVRTRLLPSTEDDDSWWGSKTAQGSPGILKLTWATISYINLLSTHCATVNQIVEQAVQLHGYVPKIDSVSPWASLMMETVLSLEEKLAEKSRSFQDQSLRFLLLINNSHFIWQQLHPTTSILESHMSDLSRKIDNYIQTYLQVSWAPVLSCLYNSTPLCLGRYSSPAKFESEFQKTYAAQKLWKVPDPKLRRRLRVAVTEKVVSSFTKYLEYNNICPSRITPHDLMDMLQELFEG</sequence>
<keyword evidence="2 3" id="KW-0813">Transport</keyword>